<protein>
    <submittedName>
        <fullName evidence="2">Phosphotransferase family protein</fullName>
    </submittedName>
</protein>
<dbReference type="InterPro" id="IPR011009">
    <property type="entry name" value="Kinase-like_dom_sf"/>
</dbReference>
<name>A0ABW1V5W4_9BACL</name>
<dbReference type="Gene3D" id="3.30.200.20">
    <property type="entry name" value="Phosphorylase Kinase, domain 1"/>
    <property type="match status" value="1"/>
</dbReference>
<evidence type="ECO:0000259" key="1">
    <source>
        <dbReference type="Pfam" id="PF01636"/>
    </source>
</evidence>
<reference evidence="3" key="1">
    <citation type="journal article" date="2019" name="Int. J. Syst. Evol. Microbiol.">
        <title>The Global Catalogue of Microorganisms (GCM) 10K type strain sequencing project: providing services to taxonomists for standard genome sequencing and annotation.</title>
        <authorList>
            <consortium name="The Broad Institute Genomics Platform"/>
            <consortium name="The Broad Institute Genome Sequencing Center for Infectious Disease"/>
            <person name="Wu L."/>
            <person name="Ma J."/>
        </authorList>
    </citation>
    <scope>NUCLEOTIDE SEQUENCE [LARGE SCALE GENOMIC DNA]</scope>
    <source>
        <strain evidence="3">PCU 280</strain>
    </source>
</reference>
<dbReference type="Gene3D" id="3.90.1200.10">
    <property type="match status" value="1"/>
</dbReference>
<dbReference type="RefSeq" id="WP_379235799.1">
    <property type="nucleotide sequence ID" value="NZ_JBHSTE010000004.1"/>
</dbReference>
<comment type="caution">
    <text evidence="2">The sequence shown here is derived from an EMBL/GenBank/DDBJ whole genome shotgun (WGS) entry which is preliminary data.</text>
</comment>
<dbReference type="EMBL" id="JBHSTE010000004">
    <property type="protein sequence ID" value="MFC6333883.1"/>
    <property type="molecule type" value="Genomic_DNA"/>
</dbReference>
<dbReference type="PANTHER" id="PTHR21310">
    <property type="entry name" value="AMINOGLYCOSIDE PHOSPHOTRANSFERASE-RELATED-RELATED"/>
    <property type="match status" value="1"/>
</dbReference>
<gene>
    <name evidence="2" type="ORF">ACFP56_14745</name>
</gene>
<keyword evidence="3" id="KW-1185">Reference proteome</keyword>
<proteinExistence type="predicted"/>
<sequence>MDNIDLQQEEWIRSQWRGTVELAQVQKLLGGISSSMYRLDIRLGESNAVKSFVLRAVQPTDSLNEEQGILAQEAAVLRQLAVLQDAGQLKHLQVRFPRCIAYDAYGDCAGIPSLLMTYLQGQISLPQKPKQQWLRVLAQAIAPIHRATANNMLVPWNYYSYVDAAAATEHPALSWSQHPQRWRSLLDRIQQPAPSFDPCLIHRDYHPTNVLWNEEQDQVIGIVDWVSGCNGPAGIDVGHCRINLVQLYGVDAANTFLEAYLEANPEFEYDPYWDICCLLDMTGFGPIEVYEGWTLLGFQGLYPQDIQQRIEQYVEDLVQLLHANRYNK</sequence>
<organism evidence="2 3">
    <name type="scientific">Paenibacillus septentrionalis</name>
    <dbReference type="NCBI Taxonomy" id="429342"/>
    <lineage>
        <taxon>Bacteria</taxon>
        <taxon>Bacillati</taxon>
        <taxon>Bacillota</taxon>
        <taxon>Bacilli</taxon>
        <taxon>Bacillales</taxon>
        <taxon>Paenibacillaceae</taxon>
        <taxon>Paenibacillus</taxon>
    </lineage>
</organism>
<evidence type="ECO:0000313" key="3">
    <source>
        <dbReference type="Proteomes" id="UP001596233"/>
    </source>
</evidence>
<dbReference type="InterPro" id="IPR051678">
    <property type="entry name" value="AGP_Transferase"/>
</dbReference>
<dbReference type="InterPro" id="IPR002575">
    <property type="entry name" value="Aminoglycoside_PTrfase"/>
</dbReference>
<dbReference type="SUPFAM" id="SSF56112">
    <property type="entry name" value="Protein kinase-like (PK-like)"/>
    <property type="match status" value="1"/>
</dbReference>
<evidence type="ECO:0000313" key="2">
    <source>
        <dbReference type="EMBL" id="MFC6333883.1"/>
    </source>
</evidence>
<feature type="domain" description="Aminoglycoside phosphotransferase" evidence="1">
    <location>
        <begin position="26"/>
        <end position="264"/>
    </location>
</feature>
<accession>A0ABW1V5W4</accession>
<dbReference type="Proteomes" id="UP001596233">
    <property type="component" value="Unassembled WGS sequence"/>
</dbReference>
<dbReference type="Pfam" id="PF01636">
    <property type="entry name" value="APH"/>
    <property type="match status" value="1"/>
</dbReference>